<dbReference type="GO" id="GO:0003955">
    <property type="term" value="F:NAD(P)H dehydrogenase (quinone) activity"/>
    <property type="evidence" value="ECO:0007669"/>
    <property type="project" value="TreeGrafter"/>
</dbReference>
<evidence type="ECO:0000256" key="1">
    <source>
        <dbReference type="ARBA" id="ARBA00006252"/>
    </source>
</evidence>
<accession>A0A412TPQ0</accession>
<keyword evidence="2" id="KW-0560">Oxidoreductase</keyword>
<comment type="caution">
    <text evidence="4">The sequence shown here is derived from an EMBL/GenBank/DDBJ whole genome shotgun (WGS) entry which is preliminary data.</text>
</comment>
<dbReference type="AlphaFoldDB" id="A0A412TPQ0"/>
<dbReference type="Pfam" id="PF02525">
    <property type="entry name" value="Flavodoxin_2"/>
    <property type="match status" value="1"/>
</dbReference>
<dbReference type="RefSeq" id="WP_022159727.1">
    <property type="nucleotide sequence ID" value="NZ_BAABYK010000002.1"/>
</dbReference>
<dbReference type="GO" id="GO:0005829">
    <property type="term" value="C:cytosol"/>
    <property type="evidence" value="ECO:0007669"/>
    <property type="project" value="TreeGrafter"/>
</dbReference>
<evidence type="ECO:0000313" key="4">
    <source>
        <dbReference type="EMBL" id="RGU55620.1"/>
    </source>
</evidence>
<sequence length="201" mass="23062">MEAKKQLKHLIIYCNPNPKSLSAAYKEAVMELTEMSGNAMNVRDLYNIGFHPVLEQSDFDAVKHGQIPEEVKVEQDYIQWADLLTFIYPIWWTGMPALMKGYIDRVFTKGFAYNMDEEGQLQGLLAGKKVVILNNMGFPYDYYDKIGMLQSMKQTSDQGIFEFCGIEVAEHRFFGHLDGSSKSEREAHVNVLKLIYDKLLS</sequence>
<dbReference type="Gene3D" id="3.40.50.360">
    <property type="match status" value="1"/>
</dbReference>
<comment type="similarity">
    <text evidence="1">Belongs to the NAD(P)H dehydrogenase (quinone) family.</text>
</comment>
<evidence type="ECO:0000313" key="5">
    <source>
        <dbReference type="Proteomes" id="UP000284243"/>
    </source>
</evidence>
<evidence type="ECO:0000259" key="3">
    <source>
        <dbReference type="Pfam" id="PF02525"/>
    </source>
</evidence>
<protein>
    <submittedName>
        <fullName evidence="4">Flavodoxin family protein</fullName>
    </submittedName>
</protein>
<organism evidence="4 5">
    <name type="scientific">Odoribacter splanchnicus</name>
    <dbReference type="NCBI Taxonomy" id="28118"/>
    <lineage>
        <taxon>Bacteria</taxon>
        <taxon>Pseudomonadati</taxon>
        <taxon>Bacteroidota</taxon>
        <taxon>Bacteroidia</taxon>
        <taxon>Bacteroidales</taxon>
        <taxon>Odoribacteraceae</taxon>
        <taxon>Odoribacter</taxon>
    </lineage>
</organism>
<reference evidence="4 5" key="1">
    <citation type="submission" date="2018-08" db="EMBL/GenBank/DDBJ databases">
        <title>A genome reference for cultivated species of the human gut microbiota.</title>
        <authorList>
            <person name="Zou Y."/>
            <person name="Xue W."/>
            <person name="Luo G."/>
        </authorList>
    </citation>
    <scope>NUCLEOTIDE SEQUENCE [LARGE SCALE GENOMIC DNA]</scope>
    <source>
        <strain evidence="4 5">AF16-14</strain>
    </source>
</reference>
<dbReference type="PANTHER" id="PTHR10204:SF34">
    <property type="entry name" value="NAD(P)H DEHYDROGENASE [QUINONE] 1 ISOFORM 1"/>
    <property type="match status" value="1"/>
</dbReference>
<gene>
    <name evidence="4" type="ORF">DWW57_11935</name>
</gene>
<dbReference type="EMBL" id="QRYC01000016">
    <property type="protein sequence ID" value="RGU55620.1"/>
    <property type="molecule type" value="Genomic_DNA"/>
</dbReference>
<name>A0A412TPQ0_9BACT</name>
<dbReference type="SUPFAM" id="SSF52218">
    <property type="entry name" value="Flavoproteins"/>
    <property type="match status" value="1"/>
</dbReference>
<dbReference type="Proteomes" id="UP000284243">
    <property type="component" value="Unassembled WGS sequence"/>
</dbReference>
<proteinExistence type="inferred from homology"/>
<feature type="domain" description="Flavodoxin-like fold" evidence="3">
    <location>
        <begin position="8"/>
        <end position="188"/>
    </location>
</feature>
<dbReference type="InterPro" id="IPR003680">
    <property type="entry name" value="Flavodoxin_fold"/>
</dbReference>
<dbReference type="InterPro" id="IPR029039">
    <property type="entry name" value="Flavoprotein-like_sf"/>
</dbReference>
<dbReference type="PANTHER" id="PTHR10204">
    <property type="entry name" value="NAD P H OXIDOREDUCTASE-RELATED"/>
    <property type="match status" value="1"/>
</dbReference>
<evidence type="ECO:0000256" key="2">
    <source>
        <dbReference type="ARBA" id="ARBA00023002"/>
    </source>
</evidence>
<dbReference type="InterPro" id="IPR051545">
    <property type="entry name" value="NAD(P)H_dehydrogenase_qn"/>
</dbReference>